<proteinExistence type="predicted"/>
<reference evidence="3 4" key="1">
    <citation type="submission" date="2020-01" db="EMBL/GenBank/DDBJ databases">
        <title>Identification and distribution of gene clusters putatively required for synthesis of sphingolipid metabolism inhibitors in phylogenetically diverse species of the filamentous fungus Fusarium.</title>
        <authorList>
            <person name="Kim H.-S."/>
            <person name="Busman M."/>
            <person name="Brown D.W."/>
            <person name="Divon H."/>
            <person name="Uhlig S."/>
            <person name="Proctor R.H."/>
        </authorList>
    </citation>
    <scope>NUCLEOTIDE SEQUENCE [LARGE SCALE GENOMIC DNA]</scope>
    <source>
        <strain evidence="3 4">NRRL 13308</strain>
    </source>
</reference>
<dbReference type="AlphaFoldDB" id="A0A8H4NED7"/>
<dbReference type="Pfam" id="PF00107">
    <property type="entry name" value="ADH_zinc_N"/>
    <property type="match status" value="1"/>
</dbReference>
<dbReference type="PANTHER" id="PTHR45033">
    <property type="match status" value="1"/>
</dbReference>
<comment type="caution">
    <text evidence="3">The sequence shown here is derived from an EMBL/GenBank/DDBJ whole genome shotgun (WGS) entry which is preliminary data.</text>
</comment>
<dbReference type="Pfam" id="PF08240">
    <property type="entry name" value="ADH_N"/>
    <property type="match status" value="1"/>
</dbReference>
<dbReference type="Gene3D" id="3.40.50.720">
    <property type="entry name" value="NAD(P)-binding Rossmann-like Domain"/>
    <property type="match status" value="1"/>
</dbReference>
<evidence type="ECO:0000313" key="4">
    <source>
        <dbReference type="Proteomes" id="UP000536711"/>
    </source>
</evidence>
<dbReference type="OrthoDB" id="9930022at2759"/>
<dbReference type="InterPro" id="IPR011032">
    <property type="entry name" value="GroES-like_sf"/>
</dbReference>
<dbReference type="Proteomes" id="UP000536711">
    <property type="component" value="Unassembled WGS sequence"/>
</dbReference>
<dbReference type="InterPro" id="IPR020843">
    <property type="entry name" value="ER"/>
</dbReference>
<dbReference type="InterPro" id="IPR013149">
    <property type="entry name" value="ADH-like_C"/>
</dbReference>
<dbReference type="GO" id="GO:0016491">
    <property type="term" value="F:oxidoreductase activity"/>
    <property type="evidence" value="ECO:0007669"/>
    <property type="project" value="InterPro"/>
</dbReference>
<evidence type="ECO:0000256" key="1">
    <source>
        <dbReference type="SAM" id="Phobius"/>
    </source>
</evidence>
<dbReference type="SUPFAM" id="SSF50129">
    <property type="entry name" value="GroES-like"/>
    <property type="match status" value="1"/>
</dbReference>
<dbReference type="SMART" id="SM00829">
    <property type="entry name" value="PKS_ER"/>
    <property type="match status" value="1"/>
</dbReference>
<feature type="transmembrane region" description="Helical" evidence="1">
    <location>
        <begin position="21"/>
        <end position="42"/>
    </location>
</feature>
<keyword evidence="1" id="KW-0812">Transmembrane</keyword>
<evidence type="ECO:0000313" key="3">
    <source>
        <dbReference type="EMBL" id="KAF4434504.1"/>
    </source>
</evidence>
<gene>
    <name evidence="3" type="ORF">FACUT_7930</name>
</gene>
<dbReference type="InterPro" id="IPR013154">
    <property type="entry name" value="ADH-like_N"/>
</dbReference>
<organism evidence="3 4">
    <name type="scientific">Fusarium acutatum</name>
    <dbReference type="NCBI Taxonomy" id="78861"/>
    <lineage>
        <taxon>Eukaryota</taxon>
        <taxon>Fungi</taxon>
        <taxon>Dikarya</taxon>
        <taxon>Ascomycota</taxon>
        <taxon>Pezizomycotina</taxon>
        <taxon>Sordariomycetes</taxon>
        <taxon>Hypocreomycetidae</taxon>
        <taxon>Hypocreales</taxon>
        <taxon>Nectriaceae</taxon>
        <taxon>Fusarium</taxon>
        <taxon>Fusarium fujikuroi species complex</taxon>
    </lineage>
</organism>
<feature type="domain" description="Enoyl reductase (ER)" evidence="2">
    <location>
        <begin position="154"/>
        <end position="438"/>
    </location>
</feature>
<dbReference type="PANTHER" id="PTHR45033:SF2">
    <property type="entry name" value="ZINC-TYPE ALCOHOL DEHYDROGENASE-LIKE PROTEIN C1773.06C"/>
    <property type="match status" value="1"/>
</dbReference>
<dbReference type="InterPro" id="IPR036291">
    <property type="entry name" value="NAD(P)-bd_dom_sf"/>
</dbReference>
<name>A0A8H4NED7_9HYPO</name>
<feature type="transmembrane region" description="Helical" evidence="1">
    <location>
        <begin position="48"/>
        <end position="74"/>
    </location>
</feature>
<feature type="transmembrane region" description="Helical" evidence="1">
    <location>
        <begin position="86"/>
        <end position="107"/>
    </location>
</feature>
<dbReference type="InterPro" id="IPR052711">
    <property type="entry name" value="Zinc_ADH-like"/>
</dbReference>
<dbReference type="CDD" id="cd08276">
    <property type="entry name" value="MDR7"/>
    <property type="match status" value="1"/>
</dbReference>
<keyword evidence="1" id="KW-1133">Transmembrane helix</keyword>
<accession>A0A8H4NED7</accession>
<dbReference type="EMBL" id="JAADJF010000205">
    <property type="protein sequence ID" value="KAF4434504.1"/>
    <property type="molecule type" value="Genomic_DNA"/>
</dbReference>
<dbReference type="Gene3D" id="3.90.180.10">
    <property type="entry name" value="Medium-chain alcohol dehydrogenases, catalytic domain"/>
    <property type="match status" value="2"/>
</dbReference>
<sequence length="442" mass="47685">MDAKQYSRPSQAQKPQRPTKLVLALRALVLAVTVAGIVVSSIPAPRNFIAIGILGPAFVTTFCWSAIEILYPLVRIFPPAYVSFRILIDCFIVIGSIICLICFGLFRDWWPGGSALGSEDAPLAREILFQAALGLACASTTQVSAYSVREIDLNSFNGLELKESVPLLKLSDYDILVQIEAVSLNYRELAIPRGLYPFAMSLPVVPGSDSSSIAMAVGPKVTKIPKGEITPEGVRSGLRGTVDDTLRNYGVFLKYGFVQALQSLSVIEASNLTYASLTAWNALGGVSLAAIQFAVAAGATVVATTSSNDKFDALKKLGASGAVNYRKIPNCALTTFFEIGGAVSIEQSLKGIKLGGVITIIGFLMSSDTQLALIEALNHLCIVCGIFVGYKVQFEEMNGAIDSIKMRLVVESKIFSFEEVKEAYQYQWHRKNFGKVVIQVGK</sequence>
<keyword evidence="1" id="KW-0472">Membrane</keyword>
<dbReference type="SUPFAM" id="SSF51735">
    <property type="entry name" value="NAD(P)-binding Rossmann-fold domains"/>
    <property type="match status" value="1"/>
</dbReference>
<evidence type="ECO:0000259" key="2">
    <source>
        <dbReference type="SMART" id="SM00829"/>
    </source>
</evidence>
<keyword evidence="4" id="KW-1185">Reference proteome</keyword>
<protein>
    <submittedName>
        <fullName evidence="3">Alcohol dehydrogenase</fullName>
    </submittedName>
</protein>